<dbReference type="GO" id="GO:0004131">
    <property type="term" value="F:cytosine deaminase activity"/>
    <property type="evidence" value="ECO:0007669"/>
    <property type="project" value="UniProtKB-EC"/>
</dbReference>
<dbReference type="PANTHER" id="PTHR32027">
    <property type="entry name" value="CYTOSINE DEAMINASE"/>
    <property type="match status" value="1"/>
</dbReference>
<evidence type="ECO:0000256" key="2">
    <source>
        <dbReference type="ARBA" id="ARBA00022801"/>
    </source>
</evidence>
<keyword evidence="1" id="KW-0479">Metal-binding</keyword>
<protein>
    <submittedName>
        <fullName evidence="4">Cytosine deaminase</fullName>
        <ecNumber evidence="4">3.5.4.1</ecNumber>
    </submittedName>
</protein>
<name>A0A931MWW1_9HYPH</name>
<sequence>MTAAPTFGFLADLPAAGYVLGNATVPACLVAAPALAADADGLARVDITVEAGKVASVLPAGTPAGDAPPRIELGGGMVWPTFVDMHTHLDKGHIWPRRRNPDGSFMGALLNVAGDREANWSAEDVAARMAFGLKCAYAHGTSLIRTHIDSVGPQHKISWPVFAEMKADWADRIELQGVALVGPDHVFDAQLMAEIVAAVKHAGGVLGGSLAVYPRSREVVATLLRLAADHGLDLDLHVDETEDPAATALRHLAEEAIAIGFPGKIVAGHCCSLARQTPEAIDATLDLVAEAGITVVSLPMCNMYLQDRHLLDDASGTGPRRTPRWRGVTLLHEMKARGIPVAVSSDNTRDPFYAYGDLDAVEVFREAVRILQLDHPFGDWPAAITTTPATALRAEQHGRIAAGAAADLVLFRARRYSELLSRPQADRTVLRAGRAIDRTLPDYAELDSLFGDAR</sequence>
<evidence type="ECO:0000259" key="3">
    <source>
        <dbReference type="Pfam" id="PF07969"/>
    </source>
</evidence>
<dbReference type="NCBIfam" id="NF005759">
    <property type="entry name" value="PRK07583.1"/>
    <property type="match status" value="1"/>
</dbReference>
<dbReference type="AlphaFoldDB" id="A0A931MWW1"/>
<proteinExistence type="predicted"/>
<dbReference type="GO" id="GO:0035888">
    <property type="term" value="F:isoguanine deaminase activity"/>
    <property type="evidence" value="ECO:0007669"/>
    <property type="project" value="TreeGrafter"/>
</dbReference>
<dbReference type="CDD" id="cd01293">
    <property type="entry name" value="Bact_CD"/>
    <property type="match status" value="1"/>
</dbReference>
<dbReference type="EC" id="3.5.4.1" evidence="4"/>
<evidence type="ECO:0000256" key="1">
    <source>
        <dbReference type="ARBA" id="ARBA00022723"/>
    </source>
</evidence>
<dbReference type="Gene3D" id="2.30.40.10">
    <property type="entry name" value="Urease, subunit C, domain 1"/>
    <property type="match status" value="1"/>
</dbReference>
<dbReference type="GO" id="GO:0006209">
    <property type="term" value="P:cytosine catabolic process"/>
    <property type="evidence" value="ECO:0007669"/>
    <property type="project" value="TreeGrafter"/>
</dbReference>
<evidence type="ECO:0000313" key="5">
    <source>
        <dbReference type="Proteomes" id="UP000631694"/>
    </source>
</evidence>
<feature type="domain" description="Amidohydrolase 3" evidence="3">
    <location>
        <begin position="202"/>
        <end position="426"/>
    </location>
</feature>
<dbReference type="SUPFAM" id="SSF51338">
    <property type="entry name" value="Composite domain of metallo-dependent hydrolases"/>
    <property type="match status" value="1"/>
</dbReference>
<dbReference type="InterPro" id="IPR052349">
    <property type="entry name" value="Metallo-hydrolase_Enzymes"/>
</dbReference>
<dbReference type="InterPro" id="IPR013108">
    <property type="entry name" value="Amidohydro_3"/>
</dbReference>
<dbReference type="InterPro" id="IPR032466">
    <property type="entry name" value="Metal_Hydrolase"/>
</dbReference>
<keyword evidence="5" id="KW-1185">Reference proteome</keyword>
<reference evidence="4" key="1">
    <citation type="submission" date="2020-12" db="EMBL/GenBank/DDBJ databases">
        <title>Methylobrevis albus sp. nov., isolated from fresh water lack sediment.</title>
        <authorList>
            <person name="Zou Q."/>
        </authorList>
    </citation>
    <scope>NUCLEOTIDE SEQUENCE</scope>
    <source>
        <strain evidence="4">L22</strain>
    </source>
</reference>
<dbReference type="RefSeq" id="WP_197311007.1">
    <property type="nucleotide sequence ID" value="NZ_JADZLT010000049.1"/>
</dbReference>
<dbReference type="PANTHER" id="PTHR32027:SF0">
    <property type="entry name" value="CYTOSINE DEAMINASE"/>
    <property type="match status" value="1"/>
</dbReference>
<organism evidence="4 5">
    <name type="scientific">Methylobrevis albus</name>
    <dbReference type="NCBI Taxonomy" id="2793297"/>
    <lineage>
        <taxon>Bacteria</taxon>
        <taxon>Pseudomonadati</taxon>
        <taxon>Pseudomonadota</taxon>
        <taxon>Alphaproteobacteria</taxon>
        <taxon>Hyphomicrobiales</taxon>
        <taxon>Pleomorphomonadaceae</taxon>
        <taxon>Methylobrevis</taxon>
    </lineage>
</organism>
<dbReference type="InterPro" id="IPR011059">
    <property type="entry name" value="Metal-dep_hydrolase_composite"/>
</dbReference>
<dbReference type="Gene3D" id="3.20.20.140">
    <property type="entry name" value="Metal-dependent hydrolases"/>
    <property type="match status" value="1"/>
</dbReference>
<evidence type="ECO:0000313" key="4">
    <source>
        <dbReference type="EMBL" id="MBH0237953.1"/>
    </source>
</evidence>
<keyword evidence="2 4" id="KW-0378">Hydrolase</keyword>
<dbReference type="Pfam" id="PF07969">
    <property type="entry name" value="Amidohydro_3"/>
    <property type="match status" value="1"/>
</dbReference>
<dbReference type="EMBL" id="JADZLT010000049">
    <property type="protein sequence ID" value="MBH0237953.1"/>
    <property type="molecule type" value="Genomic_DNA"/>
</dbReference>
<dbReference type="SUPFAM" id="SSF51556">
    <property type="entry name" value="Metallo-dependent hydrolases"/>
    <property type="match status" value="1"/>
</dbReference>
<dbReference type="FunFam" id="3.20.20.140:FF:000019">
    <property type="entry name" value="Cytosine deaminase"/>
    <property type="match status" value="1"/>
</dbReference>
<dbReference type="GO" id="GO:0046872">
    <property type="term" value="F:metal ion binding"/>
    <property type="evidence" value="ECO:0007669"/>
    <property type="project" value="UniProtKB-KW"/>
</dbReference>
<dbReference type="Proteomes" id="UP000631694">
    <property type="component" value="Unassembled WGS sequence"/>
</dbReference>
<accession>A0A931MWW1</accession>
<comment type="caution">
    <text evidence="4">The sequence shown here is derived from an EMBL/GenBank/DDBJ whole genome shotgun (WGS) entry which is preliminary data.</text>
</comment>
<gene>
    <name evidence="4" type="ORF">I5731_08985</name>
</gene>